<dbReference type="EMBL" id="BSOO01000007">
    <property type="protein sequence ID" value="GLR47339.1"/>
    <property type="molecule type" value="Genomic_DNA"/>
</dbReference>
<dbReference type="InterPro" id="IPR010593">
    <property type="entry name" value="DUF1159"/>
</dbReference>
<evidence type="ECO:0000313" key="3">
    <source>
        <dbReference type="Proteomes" id="UP001156703"/>
    </source>
</evidence>
<accession>A0ABQ5Z3H1</accession>
<comment type="caution">
    <text evidence="2">The sequence shown here is derived from an EMBL/GenBank/DDBJ whole genome shotgun (WGS) entry which is preliminary data.</text>
</comment>
<evidence type="ECO:0000256" key="1">
    <source>
        <dbReference type="SAM" id="MobiDB-lite"/>
    </source>
</evidence>
<feature type="region of interest" description="Disordered" evidence="1">
    <location>
        <begin position="1"/>
        <end position="22"/>
    </location>
</feature>
<dbReference type="PIRSF" id="PIRSF032064">
    <property type="entry name" value="UCP032064"/>
    <property type="match status" value="1"/>
</dbReference>
<dbReference type="Proteomes" id="UP001156703">
    <property type="component" value="Unassembled WGS sequence"/>
</dbReference>
<proteinExistence type="predicted"/>
<sequence length="195" mass="21082">MSKKKPATEEAARRAKAADAPRQGRLRAAGELALDIGGMAFKRFGFVQGAVVARWTEIVGERYAKVSTPESIRFPAGKKSGGTLTLCVEGAHAPLIQHLAPMIMERVNRFFGYEAVAKIVFRQGAVTRAKAQLQRPRPVPVPRELGDGLREIADPELRTMLESLAGKIAAAEGPPRIVAAPFTLGKLTNRSDQDV</sequence>
<dbReference type="RefSeq" id="WP_051676619.1">
    <property type="nucleotide sequence ID" value="NZ_BSOO01000007.1"/>
</dbReference>
<keyword evidence="3" id="KW-1185">Reference proteome</keyword>
<reference evidence="3" key="1">
    <citation type="journal article" date="2019" name="Int. J. Syst. Evol. Microbiol.">
        <title>The Global Catalogue of Microorganisms (GCM) 10K type strain sequencing project: providing services to taxonomists for standard genome sequencing and annotation.</title>
        <authorList>
            <consortium name="The Broad Institute Genomics Platform"/>
            <consortium name="The Broad Institute Genome Sequencing Center for Infectious Disease"/>
            <person name="Wu L."/>
            <person name="Ma J."/>
        </authorList>
    </citation>
    <scope>NUCLEOTIDE SEQUENCE [LARGE SCALE GENOMIC DNA]</scope>
    <source>
        <strain evidence="3">NBRC 102146</strain>
    </source>
</reference>
<dbReference type="Pfam" id="PF05258">
    <property type="entry name" value="DciA"/>
    <property type="match status" value="1"/>
</dbReference>
<evidence type="ECO:0000313" key="2">
    <source>
        <dbReference type="EMBL" id="GLR47339.1"/>
    </source>
</evidence>
<protein>
    <recommendedName>
        <fullName evidence="4">DUF721 domain-containing protein</fullName>
    </recommendedName>
</protein>
<feature type="compositionally biased region" description="Basic and acidic residues" evidence="1">
    <location>
        <begin position="1"/>
        <end position="19"/>
    </location>
</feature>
<name>A0ABQ5Z3H1_9SPHN</name>
<gene>
    <name evidence="2" type="ORF">GCM10007925_10500</name>
</gene>
<evidence type="ECO:0008006" key="4">
    <source>
        <dbReference type="Google" id="ProtNLM"/>
    </source>
</evidence>
<dbReference type="InterPro" id="IPR007922">
    <property type="entry name" value="DciA-like"/>
</dbReference>
<organism evidence="2 3">
    <name type="scientific">Sphingomonas astaxanthinifaciens DSM 22298</name>
    <dbReference type="NCBI Taxonomy" id="1123267"/>
    <lineage>
        <taxon>Bacteria</taxon>
        <taxon>Pseudomonadati</taxon>
        <taxon>Pseudomonadota</taxon>
        <taxon>Alphaproteobacteria</taxon>
        <taxon>Sphingomonadales</taxon>
        <taxon>Sphingomonadaceae</taxon>
        <taxon>Sphingomonas</taxon>
    </lineage>
</organism>